<evidence type="ECO:0000259" key="4">
    <source>
        <dbReference type="PROSITE" id="PS51071"/>
    </source>
</evidence>
<dbReference type="Pfam" id="PF01380">
    <property type="entry name" value="SIS"/>
    <property type="match status" value="1"/>
</dbReference>
<proteinExistence type="predicted"/>
<dbReference type="GO" id="GO:0003700">
    <property type="term" value="F:DNA-binding transcription factor activity"/>
    <property type="evidence" value="ECO:0007669"/>
    <property type="project" value="InterPro"/>
</dbReference>
<keyword evidence="3" id="KW-0804">Transcription</keyword>
<evidence type="ECO:0000256" key="2">
    <source>
        <dbReference type="ARBA" id="ARBA00023125"/>
    </source>
</evidence>
<dbReference type="InterPro" id="IPR000281">
    <property type="entry name" value="HTH_RpiR"/>
</dbReference>
<dbReference type="Gene3D" id="1.10.10.10">
    <property type="entry name" value="Winged helix-like DNA-binding domain superfamily/Winged helix DNA-binding domain"/>
    <property type="match status" value="1"/>
</dbReference>
<dbReference type="SUPFAM" id="SSF53697">
    <property type="entry name" value="SIS domain"/>
    <property type="match status" value="1"/>
</dbReference>
<evidence type="ECO:0000256" key="3">
    <source>
        <dbReference type="ARBA" id="ARBA00023163"/>
    </source>
</evidence>
<protein>
    <submittedName>
        <fullName evidence="6">HTH-type transcriptional regulator MurR</fullName>
    </submittedName>
</protein>
<evidence type="ECO:0000313" key="6">
    <source>
        <dbReference type="EMBL" id="SPJ24520.1"/>
    </source>
</evidence>
<reference evidence="6 7" key="1">
    <citation type="submission" date="2018-03" db="EMBL/GenBank/DDBJ databases">
        <authorList>
            <person name="Keele B.F."/>
        </authorList>
    </citation>
    <scope>NUCLEOTIDE SEQUENCE [LARGE SCALE GENOMIC DNA]</scope>
    <source>
        <strain evidence="6 7">CECT 8504</strain>
    </source>
</reference>
<dbReference type="InterPro" id="IPR001347">
    <property type="entry name" value="SIS_dom"/>
</dbReference>
<dbReference type="Proteomes" id="UP000244912">
    <property type="component" value="Unassembled WGS sequence"/>
</dbReference>
<dbReference type="PROSITE" id="PS51464">
    <property type="entry name" value="SIS"/>
    <property type="match status" value="1"/>
</dbReference>
<dbReference type="AlphaFoldDB" id="A0A2R8BWJ2"/>
<dbReference type="PANTHER" id="PTHR30514:SF17">
    <property type="entry name" value="HTH-TYPE TRANSCRIPTIONAL REGULATOR MURR"/>
    <property type="match status" value="1"/>
</dbReference>
<dbReference type="Gene3D" id="3.40.50.10490">
    <property type="entry name" value="Glucose-6-phosphate isomerase like protein, domain 1"/>
    <property type="match status" value="1"/>
</dbReference>
<dbReference type="PROSITE" id="PS51071">
    <property type="entry name" value="HTH_RPIR"/>
    <property type="match status" value="1"/>
</dbReference>
<dbReference type="SUPFAM" id="SSF46689">
    <property type="entry name" value="Homeodomain-like"/>
    <property type="match status" value="1"/>
</dbReference>
<dbReference type="EMBL" id="ONZF01000004">
    <property type="protein sequence ID" value="SPJ24520.1"/>
    <property type="molecule type" value="Genomic_DNA"/>
</dbReference>
<name>A0A2R8BWJ2_9RHOB</name>
<dbReference type="CDD" id="cd05013">
    <property type="entry name" value="SIS_RpiR"/>
    <property type="match status" value="1"/>
</dbReference>
<gene>
    <name evidence="6" type="primary">murR_1</name>
    <name evidence="6" type="ORF">PAA8504_02353</name>
</gene>
<evidence type="ECO:0000313" key="7">
    <source>
        <dbReference type="Proteomes" id="UP000244912"/>
    </source>
</evidence>
<dbReference type="InterPro" id="IPR009057">
    <property type="entry name" value="Homeodomain-like_sf"/>
</dbReference>
<dbReference type="InterPro" id="IPR035472">
    <property type="entry name" value="RpiR-like_SIS"/>
</dbReference>
<feature type="domain" description="HTH rpiR-type" evidence="4">
    <location>
        <begin position="1"/>
        <end position="77"/>
    </location>
</feature>
<dbReference type="RefSeq" id="WP_108894340.1">
    <property type="nucleotide sequence ID" value="NZ_ONZF01000004.1"/>
</dbReference>
<accession>A0A2R8BWJ2</accession>
<evidence type="ECO:0000256" key="1">
    <source>
        <dbReference type="ARBA" id="ARBA00023015"/>
    </source>
</evidence>
<dbReference type="GO" id="GO:0097367">
    <property type="term" value="F:carbohydrate derivative binding"/>
    <property type="evidence" value="ECO:0007669"/>
    <property type="project" value="InterPro"/>
</dbReference>
<sequence>MTVLAKIEAHLESLTEGEREIARVILDDPEGILRKSSGDLANAAGRSQSSVVKFCQKLGFAGFQDLKMEISQVIAMRRVGGSDEVVHGTIEAHDNLALTLQKLLGSKIHAMRETLAANSASDLDAARGAISNARRVQLVGVGASSLVARDFGYKLQKLGRVTSFDADSHIQMANAASLGPGDLTVALSQSGRSLETLRISQAAHQRGATILSVTGLHPNPLAELAGIALFTVADEERVRSAAITSRDAQLALMDLLFLRIVQSQEDAADLIQGAAEAVAPLKL</sequence>
<dbReference type="GO" id="GO:1901135">
    <property type="term" value="P:carbohydrate derivative metabolic process"/>
    <property type="evidence" value="ECO:0007669"/>
    <property type="project" value="InterPro"/>
</dbReference>
<dbReference type="GO" id="GO:0003677">
    <property type="term" value="F:DNA binding"/>
    <property type="evidence" value="ECO:0007669"/>
    <property type="project" value="UniProtKB-KW"/>
</dbReference>
<dbReference type="InterPro" id="IPR046348">
    <property type="entry name" value="SIS_dom_sf"/>
</dbReference>
<keyword evidence="7" id="KW-1185">Reference proteome</keyword>
<keyword evidence="1" id="KW-0805">Transcription regulation</keyword>
<dbReference type="InterPro" id="IPR036388">
    <property type="entry name" value="WH-like_DNA-bd_sf"/>
</dbReference>
<feature type="domain" description="SIS" evidence="5">
    <location>
        <begin position="126"/>
        <end position="266"/>
    </location>
</feature>
<dbReference type="PANTHER" id="PTHR30514">
    <property type="entry name" value="GLUCOKINASE"/>
    <property type="match status" value="1"/>
</dbReference>
<dbReference type="InterPro" id="IPR047640">
    <property type="entry name" value="RpiR-like"/>
</dbReference>
<evidence type="ECO:0000259" key="5">
    <source>
        <dbReference type="PROSITE" id="PS51464"/>
    </source>
</evidence>
<dbReference type="OrthoDB" id="8582409at2"/>
<dbReference type="Pfam" id="PF01418">
    <property type="entry name" value="HTH_6"/>
    <property type="match status" value="1"/>
</dbReference>
<keyword evidence="2" id="KW-0238">DNA-binding</keyword>
<organism evidence="6 7">
    <name type="scientific">Palleronia abyssalis</name>
    <dbReference type="NCBI Taxonomy" id="1501240"/>
    <lineage>
        <taxon>Bacteria</taxon>
        <taxon>Pseudomonadati</taxon>
        <taxon>Pseudomonadota</taxon>
        <taxon>Alphaproteobacteria</taxon>
        <taxon>Rhodobacterales</taxon>
        <taxon>Roseobacteraceae</taxon>
        <taxon>Palleronia</taxon>
    </lineage>
</organism>